<name>A0A0F7VSX8_STRLW</name>
<proteinExistence type="predicted"/>
<reference evidence="6 7" key="1">
    <citation type="submission" date="2015-02" db="EMBL/GenBank/DDBJ databases">
        <authorList>
            <person name="Gomez-Escribano P.J."/>
        </authorList>
    </citation>
    <scope>NUCLEOTIDE SEQUENCE [LARGE SCALE GENOMIC DNA]</scope>
    <source>
        <strain evidence="7">C34 (DSM 42122 / NRRL B-24963)</strain>
    </source>
</reference>
<feature type="domain" description="ATP-grasp" evidence="5">
    <location>
        <begin position="105"/>
        <end position="304"/>
    </location>
</feature>
<dbReference type="InterPro" id="IPR011761">
    <property type="entry name" value="ATP-grasp"/>
</dbReference>
<dbReference type="EMBL" id="LN831790">
    <property type="protein sequence ID" value="CQR61658.1"/>
    <property type="molecule type" value="Genomic_DNA"/>
</dbReference>
<dbReference type="Gene3D" id="3.30.470.20">
    <property type="entry name" value="ATP-grasp fold, B domain"/>
    <property type="match status" value="1"/>
</dbReference>
<dbReference type="KEGG" id="sle:sle_21970"/>
<accession>A0A0F7VSX8</accession>
<dbReference type="Pfam" id="PF13535">
    <property type="entry name" value="ATP-grasp_4"/>
    <property type="match status" value="1"/>
</dbReference>
<keyword evidence="6" id="KW-0456">Lyase</keyword>
<evidence type="ECO:0000256" key="4">
    <source>
        <dbReference type="PROSITE-ProRule" id="PRU00409"/>
    </source>
</evidence>
<dbReference type="GO" id="GO:0005524">
    <property type="term" value="F:ATP binding"/>
    <property type="evidence" value="ECO:0007669"/>
    <property type="project" value="UniProtKB-UniRule"/>
</dbReference>
<evidence type="ECO:0000259" key="5">
    <source>
        <dbReference type="PROSITE" id="PS50975"/>
    </source>
</evidence>
<organism evidence="6 7">
    <name type="scientific">Streptomyces leeuwenhoekii</name>
    <dbReference type="NCBI Taxonomy" id="1437453"/>
    <lineage>
        <taxon>Bacteria</taxon>
        <taxon>Bacillati</taxon>
        <taxon>Actinomycetota</taxon>
        <taxon>Actinomycetes</taxon>
        <taxon>Kitasatosporales</taxon>
        <taxon>Streptomycetaceae</taxon>
        <taxon>Streptomyces</taxon>
    </lineage>
</organism>
<dbReference type="GO" id="GO:0046872">
    <property type="term" value="F:metal ion binding"/>
    <property type="evidence" value="ECO:0007669"/>
    <property type="project" value="InterPro"/>
</dbReference>
<dbReference type="GO" id="GO:0016829">
    <property type="term" value="F:lyase activity"/>
    <property type="evidence" value="ECO:0007669"/>
    <property type="project" value="UniProtKB-KW"/>
</dbReference>
<keyword evidence="3 4" id="KW-0067">ATP-binding</keyword>
<evidence type="ECO:0000256" key="2">
    <source>
        <dbReference type="ARBA" id="ARBA00022741"/>
    </source>
</evidence>
<keyword evidence="2 4" id="KW-0547">Nucleotide-binding</keyword>
<gene>
    <name evidence="6" type="primary">sle_21970</name>
</gene>
<protein>
    <submittedName>
        <fullName evidence="6">Argininosuccinate lyase 2</fullName>
    </submittedName>
</protein>
<evidence type="ECO:0000313" key="6">
    <source>
        <dbReference type="EMBL" id="CQR61658.1"/>
    </source>
</evidence>
<dbReference type="GO" id="GO:0016874">
    <property type="term" value="F:ligase activity"/>
    <property type="evidence" value="ECO:0007669"/>
    <property type="project" value="UniProtKB-KW"/>
</dbReference>
<dbReference type="PANTHER" id="PTHR43585">
    <property type="entry name" value="FUMIPYRROLE BIOSYNTHESIS PROTEIN C"/>
    <property type="match status" value="1"/>
</dbReference>
<dbReference type="Proteomes" id="UP000035016">
    <property type="component" value="Chromosome Chromosome"/>
</dbReference>
<sequence length="411" mass="44444">MIALVDPVSSGAQLADALLEEGGDFLIVWPQARAPLAGTGHDQVKTVLHTGLDETAAELRAAGVDTVVAGSEYGVTLADELAERLGVPYHAHGLRTARRDKYEMTRALEGAGLAHARTAVVRTEDELAALLADWDPFPVVIKPFNSAGSDGCRICATPAEALAAFRAVAGERNLMGEINEAVLAQEFLAGSQYIVNTVSMDGAHLPAEVYAERIDRVDGAPVLRHIISRQVLDEREQEVVAYVLRCLDALGIRDGAAHTEVMLTAAGPRLVEVNSRLMGPYLSPDAYHAAFGYSSAHLVAERFLRPEEFRNRFDLPYGSARTLAKVYLRAHRDGVVRSLDGLRDMRRLPGFHSAVRLPVAGQRIEDAHLTTGACGLAFFVHEDAELLEHSLAVLHEMEDAGALFHVTEPGN</sequence>
<keyword evidence="1" id="KW-0436">Ligase</keyword>
<dbReference type="PANTHER" id="PTHR43585:SF2">
    <property type="entry name" value="ATP-GRASP ENZYME FSQD"/>
    <property type="match status" value="1"/>
</dbReference>
<dbReference type="AlphaFoldDB" id="A0A0F7VSX8"/>
<evidence type="ECO:0000256" key="1">
    <source>
        <dbReference type="ARBA" id="ARBA00022598"/>
    </source>
</evidence>
<dbReference type="InterPro" id="IPR052032">
    <property type="entry name" value="ATP-dep_AA_Ligase"/>
</dbReference>
<dbReference type="SUPFAM" id="SSF56059">
    <property type="entry name" value="Glutathione synthetase ATP-binding domain-like"/>
    <property type="match status" value="1"/>
</dbReference>
<dbReference type="RefSeq" id="WP_049976693.1">
    <property type="nucleotide sequence ID" value="NZ_AZSD01000043.1"/>
</dbReference>
<evidence type="ECO:0000313" key="7">
    <source>
        <dbReference type="Proteomes" id="UP000035016"/>
    </source>
</evidence>
<dbReference type="PROSITE" id="PS50975">
    <property type="entry name" value="ATP_GRASP"/>
    <property type="match status" value="1"/>
</dbReference>
<evidence type="ECO:0000256" key="3">
    <source>
        <dbReference type="ARBA" id="ARBA00022840"/>
    </source>
</evidence>